<feature type="region of interest" description="Disordered" evidence="1">
    <location>
        <begin position="626"/>
        <end position="646"/>
    </location>
</feature>
<feature type="region of interest" description="Disordered" evidence="1">
    <location>
        <begin position="175"/>
        <end position="204"/>
    </location>
</feature>
<feature type="region of interest" description="Disordered" evidence="1">
    <location>
        <begin position="559"/>
        <end position="599"/>
    </location>
</feature>
<feature type="region of interest" description="Disordered" evidence="1">
    <location>
        <begin position="708"/>
        <end position="730"/>
    </location>
</feature>
<feature type="compositionally biased region" description="Low complexity" evidence="1">
    <location>
        <begin position="182"/>
        <end position="204"/>
    </location>
</feature>
<evidence type="ECO:0000256" key="1">
    <source>
        <dbReference type="SAM" id="MobiDB-lite"/>
    </source>
</evidence>
<feature type="compositionally biased region" description="Polar residues" evidence="1">
    <location>
        <begin position="710"/>
        <end position="722"/>
    </location>
</feature>
<comment type="caution">
    <text evidence="2">The sequence shown here is derived from an EMBL/GenBank/DDBJ whole genome shotgun (WGS) entry which is preliminary data.</text>
</comment>
<dbReference type="GO" id="GO:0000455">
    <property type="term" value="P:enzyme-directed rRNA pseudouridine synthesis"/>
    <property type="evidence" value="ECO:0007669"/>
    <property type="project" value="TreeGrafter"/>
</dbReference>
<dbReference type="PROSITE" id="PS01129">
    <property type="entry name" value="PSI_RLU"/>
    <property type="match status" value="1"/>
</dbReference>
<dbReference type="InterPro" id="IPR006224">
    <property type="entry name" value="PsdUridine_synth_RluA-like_CS"/>
</dbReference>
<dbReference type="SUPFAM" id="SSF55120">
    <property type="entry name" value="Pseudouridine synthase"/>
    <property type="match status" value="1"/>
</dbReference>
<reference evidence="2 3" key="1">
    <citation type="journal article" date="2015" name="PLoS Pathog.">
        <title>Leptomonas seymouri: Adaptations to the Dixenous Life Cycle Analyzed by Genome Sequencing, Transcriptome Profiling and Co-infection with Leishmania donovani.</title>
        <authorList>
            <person name="Kraeva N."/>
            <person name="Butenko A."/>
            <person name="Hlavacova J."/>
            <person name="Kostygov A."/>
            <person name="Myskova J."/>
            <person name="Grybchuk D."/>
            <person name="Lestinova T."/>
            <person name="Votypka J."/>
            <person name="Volf P."/>
            <person name="Opperdoes F."/>
            <person name="Flegontov P."/>
            <person name="Lukes J."/>
            <person name="Yurchenko V."/>
        </authorList>
    </citation>
    <scope>NUCLEOTIDE SEQUENCE [LARGE SCALE GENOMIC DNA]</scope>
    <source>
        <strain evidence="2 3">ATCC 30220</strain>
    </source>
</reference>
<protein>
    <submittedName>
        <fullName evidence="2">Uncharacterized protein</fullName>
    </submittedName>
</protein>
<dbReference type="Gene3D" id="3.30.2350.10">
    <property type="entry name" value="Pseudouridine synthase"/>
    <property type="match status" value="2"/>
</dbReference>
<dbReference type="EMBL" id="LJSK01000226">
    <property type="protein sequence ID" value="KPI84859.1"/>
    <property type="molecule type" value="Genomic_DNA"/>
</dbReference>
<gene>
    <name evidence="2" type="ORF">ABL78_6087</name>
</gene>
<dbReference type="Proteomes" id="UP000038009">
    <property type="component" value="Unassembled WGS sequence"/>
</dbReference>
<dbReference type="GO" id="GO:0003723">
    <property type="term" value="F:RNA binding"/>
    <property type="evidence" value="ECO:0007669"/>
    <property type="project" value="InterPro"/>
</dbReference>
<dbReference type="InterPro" id="IPR050188">
    <property type="entry name" value="RluA_PseudoU_synthase"/>
</dbReference>
<sequence>MPASAYPNATPGDRYLTREPCGPQCCGAAAIPSGRASSSEAHGWVAVRPYSYVFRAPVKGRWLGWGLLDLFLHEFAFVPCAPDKDEDVAISAASSTASAPARSAVCPILLQSSAAGHSEGGGATLDRRFTLPAYIEELCDGALWLHGREAECRAAGRRYRNALVELAHARGAGHGGCDGDDAVAPPQQNLSLPSSPAPSASSADSACTPIIEKAAKDDAEWKAWCRTVLWLSRLPSETEIDAFMPLLHRHGNLNEEGPLSKASAVNSHASSPSCSSPPLVLRQRDTVYHRVWRREGRMFEHPTLQVLRCDLARAIARRGAVPSPSPFPSSTQALALIVVNKPPGPPVHPSGCYRKNSVTSILEDVFGGCDGGLLYDAEEHFTEEGPAGSGQPFRPYASIQHRQGGFELMRVFVRHPSAGCAVEGVSMEDWRLLKELLLRRRTMAAGDQRGKGRCPKPSVDTPEAAPAWKRPREDGSERQTVHDSEERVRPRSGSIVAAADESEDANSETADPALRRSVSLPANYSLKTFVVHRLDAATSGVLLFGLDSDTAQRTAVAIANKRQSSGGSDDDADDGADVPFNEPSPALPDEVPAGPPSSSQKVYVARVHGRVDLAALACTQHHCTLRRRSPARPPNEAQSGVNADLPCGQSEAVKTSVDDEELVVHRPIGCVDHHHSLYWCPDAALTEVWQQQQQRELTRREAAGVRTAAAQVSSGAHDSGQNIKRGKGGRTPEAIAAKRERMRRLTRGAAGGNTLLVAPLPDVSASGEGSECWSAAPLMGGDEAGTALRVQQYMQTLRSATTLLRVDHYDAAADQTVVQCTLGTGRTHQLRVHLASLGHPIAQDGKYIAMEAFLRHIGAATLEKFQGPLERREGGAEGCSASVGASPPPTAPSAEPQVLTNHTEVRGGRQASDTPMQLFYAVTLTHSNRGTGKEATEDVRGRETAEATTPAWKSAIFADSRTARGCVCPDAICLHAWRYTLAYADSKVVRVEVPLPTWAHA</sequence>
<evidence type="ECO:0000313" key="2">
    <source>
        <dbReference type="EMBL" id="KPI84859.1"/>
    </source>
</evidence>
<dbReference type="OrthoDB" id="424794at2759"/>
<evidence type="ECO:0000313" key="3">
    <source>
        <dbReference type="Proteomes" id="UP000038009"/>
    </source>
</evidence>
<organism evidence="2 3">
    <name type="scientific">Leptomonas seymouri</name>
    <dbReference type="NCBI Taxonomy" id="5684"/>
    <lineage>
        <taxon>Eukaryota</taxon>
        <taxon>Discoba</taxon>
        <taxon>Euglenozoa</taxon>
        <taxon>Kinetoplastea</taxon>
        <taxon>Metakinetoplastina</taxon>
        <taxon>Trypanosomatida</taxon>
        <taxon>Trypanosomatidae</taxon>
        <taxon>Leishmaniinae</taxon>
        <taxon>Leptomonas</taxon>
    </lineage>
</organism>
<dbReference type="OMA" id="HRVWRRE"/>
<dbReference type="InterPro" id="IPR020103">
    <property type="entry name" value="PsdUridine_synth_cat_dom_sf"/>
</dbReference>
<dbReference type="PANTHER" id="PTHR21600:SF77">
    <property type="entry name" value="PSEUDOURIDYLATE SYNTHASE PROTEIN, PUTATIVE-RELATED"/>
    <property type="match status" value="1"/>
</dbReference>
<feature type="compositionally biased region" description="Basic and acidic residues" evidence="1">
    <location>
        <begin position="470"/>
        <end position="489"/>
    </location>
</feature>
<feature type="region of interest" description="Disordered" evidence="1">
    <location>
        <begin position="444"/>
        <end position="512"/>
    </location>
</feature>
<dbReference type="VEuPathDB" id="TriTrypDB:Lsey_0226_0080"/>
<accession>A0A0N0P442</accession>
<dbReference type="AlphaFoldDB" id="A0A0N0P442"/>
<feature type="region of interest" description="Disordered" evidence="1">
    <location>
        <begin position="871"/>
        <end position="896"/>
    </location>
</feature>
<name>A0A0N0P442_LEPSE</name>
<dbReference type="PANTHER" id="PTHR21600">
    <property type="entry name" value="MITOCHONDRIAL RNA PSEUDOURIDINE SYNTHASE"/>
    <property type="match status" value="1"/>
</dbReference>
<proteinExistence type="predicted"/>
<keyword evidence="3" id="KW-1185">Reference proteome</keyword>
<dbReference type="GO" id="GO:0009982">
    <property type="term" value="F:pseudouridine synthase activity"/>
    <property type="evidence" value="ECO:0007669"/>
    <property type="project" value="InterPro"/>
</dbReference>